<dbReference type="Gene3D" id="1.20.1720.10">
    <property type="entry name" value="Multidrug resistance protein D"/>
    <property type="match status" value="1"/>
</dbReference>
<keyword evidence="4 7" id="KW-0812">Transmembrane</keyword>
<dbReference type="InterPro" id="IPR020846">
    <property type="entry name" value="MFS_dom"/>
</dbReference>
<evidence type="ECO:0000256" key="6">
    <source>
        <dbReference type="ARBA" id="ARBA00023136"/>
    </source>
</evidence>
<dbReference type="GO" id="GO:0005886">
    <property type="term" value="C:plasma membrane"/>
    <property type="evidence" value="ECO:0007669"/>
    <property type="project" value="UniProtKB-SubCell"/>
</dbReference>
<evidence type="ECO:0000313" key="9">
    <source>
        <dbReference type="EMBL" id="SEB36187.1"/>
    </source>
</evidence>
<dbReference type="AlphaFoldDB" id="A0A1H4IQ66"/>
<dbReference type="Proteomes" id="UP000199064">
    <property type="component" value="Unassembled WGS sequence"/>
</dbReference>
<dbReference type="RefSeq" id="WP_090326340.1">
    <property type="nucleotide sequence ID" value="NZ_FNSL01000001.1"/>
</dbReference>
<feature type="transmembrane region" description="Helical" evidence="7">
    <location>
        <begin position="353"/>
        <end position="379"/>
    </location>
</feature>
<dbReference type="InterPro" id="IPR036259">
    <property type="entry name" value="MFS_trans_sf"/>
</dbReference>
<feature type="transmembrane region" description="Helical" evidence="7">
    <location>
        <begin position="463"/>
        <end position="483"/>
    </location>
</feature>
<feature type="domain" description="Major facilitator superfamily (MFS) profile" evidence="8">
    <location>
        <begin position="9"/>
        <end position="486"/>
    </location>
</feature>
<evidence type="ECO:0000256" key="5">
    <source>
        <dbReference type="ARBA" id="ARBA00022989"/>
    </source>
</evidence>
<evidence type="ECO:0000256" key="3">
    <source>
        <dbReference type="ARBA" id="ARBA00022475"/>
    </source>
</evidence>
<feature type="transmembrane region" description="Helical" evidence="7">
    <location>
        <begin position="399"/>
        <end position="417"/>
    </location>
</feature>
<dbReference type="PROSITE" id="PS50850">
    <property type="entry name" value="MFS"/>
    <property type="match status" value="1"/>
</dbReference>
<feature type="transmembrane region" description="Helical" evidence="7">
    <location>
        <begin position="263"/>
        <end position="284"/>
    </location>
</feature>
<dbReference type="GO" id="GO:0022857">
    <property type="term" value="F:transmembrane transporter activity"/>
    <property type="evidence" value="ECO:0007669"/>
    <property type="project" value="InterPro"/>
</dbReference>
<feature type="transmembrane region" description="Helical" evidence="7">
    <location>
        <begin position="159"/>
        <end position="185"/>
    </location>
</feature>
<feature type="transmembrane region" description="Helical" evidence="7">
    <location>
        <begin position="329"/>
        <end position="347"/>
    </location>
</feature>
<accession>A0A1H4IQ66</accession>
<proteinExistence type="predicted"/>
<dbReference type="CDD" id="cd17321">
    <property type="entry name" value="MFS_MMR_MDR_like"/>
    <property type="match status" value="1"/>
</dbReference>
<gene>
    <name evidence="9" type="ORF">SAMN05216452_0377</name>
</gene>
<dbReference type="SUPFAM" id="SSF103473">
    <property type="entry name" value="MFS general substrate transporter"/>
    <property type="match status" value="1"/>
</dbReference>
<dbReference type="Pfam" id="PF07690">
    <property type="entry name" value="MFS_1"/>
    <property type="match status" value="1"/>
</dbReference>
<feature type="transmembrane region" description="Helical" evidence="7">
    <location>
        <begin position="299"/>
        <end position="317"/>
    </location>
</feature>
<dbReference type="InterPro" id="IPR011701">
    <property type="entry name" value="MFS"/>
</dbReference>
<keyword evidence="10" id="KW-1185">Reference proteome</keyword>
<evidence type="ECO:0000313" key="10">
    <source>
        <dbReference type="Proteomes" id="UP000199064"/>
    </source>
</evidence>
<feature type="transmembrane region" description="Helical" evidence="7">
    <location>
        <begin position="133"/>
        <end position="153"/>
    </location>
</feature>
<evidence type="ECO:0000256" key="4">
    <source>
        <dbReference type="ARBA" id="ARBA00022692"/>
    </source>
</evidence>
<feature type="transmembrane region" description="Helical" evidence="7">
    <location>
        <begin position="197"/>
        <end position="218"/>
    </location>
</feature>
<protein>
    <submittedName>
        <fullName evidence="9">MFS transporter, DHA2 family, multidrug resistance protein</fullName>
    </submittedName>
</protein>
<feature type="transmembrane region" description="Helical" evidence="7">
    <location>
        <begin position="46"/>
        <end position="63"/>
    </location>
</feature>
<comment type="subcellular location">
    <subcellularLocation>
        <location evidence="1">Cell membrane</location>
        <topology evidence="1">Multi-pass membrane protein</topology>
    </subcellularLocation>
</comment>
<name>A0A1H4IQ66_9HYPH</name>
<keyword evidence="6 7" id="KW-0472">Membrane</keyword>
<keyword evidence="3" id="KW-1003">Cell membrane</keyword>
<sequence length="490" mass="50922">MPPRNRWLVLATVSSALFLIVIDMTVLYTALPRLTHDLAATAIEKLWIVNAYPLVVAGLLPGLGGLGDRVGHKRMFMSGLAVFGIASLVAAFSPTPEALIAARVLLAIGAAMMMPATLSLIRLTFTDESERAFAIGIWAAVASGGAAMGPIVGGVMLEWFWWGSVFLINVPIVLCALLAGAFVLVNRRPENAHPFDLIGSAQVMVGLVGLVYAIKEVANRDPSLLASSIALVIGGLALATFVRRQRRSAHPLIDFELFRNARFTSGVVAALVASAALIGVELVFSQRLQLVLGLSPLEAGLMILPIPAASFIAGPLTGLAMPHFGATRVLTSALTLTGLALVVYLLTYDGAPVVWLSVLAAMGFGLGASMTAASSVIMLSTPEKHAGMAASVEEVSFELGGALGIAVLGSVMTALYTRAMTVPAGVDATVADSFDEALLASESLGDAAATQLRALARGAFDEAFIGVIALASLFVLGVAFGIWRKAVAPH</sequence>
<evidence type="ECO:0000256" key="2">
    <source>
        <dbReference type="ARBA" id="ARBA00022448"/>
    </source>
</evidence>
<reference evidence="10" key="1">
    <citation type="submission" date="2016-10" db="EMBL/GenBank/DDBJ databases">
        <authorList>
            <person name="Varghese N."/>
            <person name="Submissions S."/>
        </authorList>
    </citation>
    <scope>NUCLEOTIDE SEQUENCE [LARGE SCALE GENOMIC DNA]</scope>
    <source>
        <strain evidence="10">ES.061</strain>
    </source>
</reference>
<dbReference type="PANTHER" id="PTHR42718">
    <property type="entry name" value="MAJOR FACILITATOR SUPERFAMILY MULTIDRUG TRANSPORTER MFSC"/>
    <property type="match status" value="1"/>
</dbReference>
<feature type="transmembrane region" description="Helical" evidence="7">
    <location>
        <begin position="75"/>
        <end position="94"/>
    </location>
</feature>
<organism evidence="9 10">
    <name type="scientific">Nitratireductor aquibiodomus</name>
    <dbReference type="NCBI Taxonomy" id="204799"/>
    <lineage>
        <taxon>Bacteria</taxon>
        <taxon>Pseudomonadati</taxon>
        <taxon>Pseudomonadota</taxon>
        <taxon>Alphaproteobacteria</taxon>
        <taxon>Hyphomicrobiales</taxon>
        <taxon>Phyllobacteriaceae</taxon>
        <taxon>Nitratireductor</taxon>
    </lineage>
</organism>
<keyword evidence="5 7" id="KW-1133">Transmembrane helix</keyword>
<feature type="transmembrane region" description="Helical" evidence="7">
    <location>
        <begin position="100"/>
        <end position="121"/>
    </location>
</feature>
<feature type="transmembrane region" description="Helical" evidence="7">
    <location>
        <begin position="224"/>
        <end position="242"/>
    </location>
</feature>
<dbReference type="PRINTS" id="PR01036">
    <property type="entry name" value="TCRTETB"/>
</dbReference>
<evidence type="ECO:0000259" key="8">
    <source>
        <dbReference type="PROSITE" id="PS50850"/>
    </source>
</evidence>
<dbReference type="Gene3D" id="1.20.1250.20">
    <property type="entry name" value="MFS general substrate transporter like domains"/>
    <property type="match status" value="1"/>
</dbReference>
<feature type="transmembrane region" description="Helical" evidence="7">
    <location>
        <begin position="7"/>
        <end position="31"/>
    </location>
</feature>
<dbReference type="EMBL" id="FNSL01000001">
    <property type="protein sequence ID" value="SEB36187.1"/>
    <property type="molecule type" value="Genomic_DNA"/>
</dbReference>
<dbReference type="PANTHER" id="PTHR42718:SF47">
    <property type="entry name" value="METHYL VIOLOGEN RESISTANCE PROTEIN SMVA"/>
    <property type="match status" value="1"/>
</dbReference>
<evidence type="ECO:0000256" key="1">
    <source>
        <dbReference type="ARBA" id="ARBA00004651"/>
    </source>
</evidence>
<evidence type="ECO:0000256" key="7">
    <source>
        <dbReference type="SAM" id="Phobius"/>
    </source>
</evidence>
<keyword evidence="2" id="KW-0813">Transport</keyword>